<evidence type="ECO:0000256" key="1">
    <source>
        <dbReference type="SAM" id="MobiDB-lite"/>
    </source>
</evidence>
<accession>A0A176Z848</accession>
<evidence type="ECO:0000313" key="3">
    <source>
        <dbReference type="Proteomes" id="UP000076959"/>
    </source>
</evidence>
<comment type="caution">
    <text evidence="2">The sequence shown here is derived from an EMBL/GenBank/DDBJ whole genome shotgun (WGS) entry which is preliminary data.</text>
</comment>
<sequence length="63" mass="6814">MIQEEGSSHSLHRVGPCGLTERSESDIARQHLRPTKTAADTKRRAGIASLLTIAVPLKSFETG</sequence>
<keyword evidence="3" id="KW-1185">Reference proteome</keyword>
<dbReference type="Proteomes" id="UP000076959">
    <property type="component" value="Unassembled WGS sequence"/>
</dbReference>
<protein>
    <submittedName>
        <fullName evidence="2">Uncharacterized protein</fullName>
    </submittedName>
</protein>
<name>A0A176Z848_9BRAD</name>
<dbReference type="EMBL" id="LUUB01000007">
    <property type="protein sequence ID" value="OAF16889.1"/>
    <property type="molecule type" value="Genomic_DNA"/>
</dbReference>
<feature type="region of interest" description="Disordered" evidence="1">
    <location>
        <begin position="1"/>
        <end position="41"/>
    </location>
</feature>
<reference evidence="2 3" key="1">
    <citation type="submission" date="2016-03" db="EMBL/GenBank/DDBJ databases">
        <title>Draft Genome Sequence of the Strain BR 10245 (Bradyrhizobium sp.) isolated from nodules of Centrolobium paraense.</title>
        <authorList>
            <person name="Simoes-Araujo J.L.Sr."/>
            <person name="Barauna A.C."/>
            <person name="Silva K."/>
            <person name="Zilli J.E."/>
        </authorList>
    </citation>
    <scope>NUCLEOTIDE SEQUENCE [LARGE SCALE GENOMIC DNA]</scope>
    <source>
        <strain evidence="2 3">BR 10245</strain>
    </source>
</reference>
<dbReference type="AlphaFoldDB" id="A0A176Z848"/>
<evidence type="ECO:0000313" key="2">
    <source>
        <dbReference type="EMBL" id="OAF16889.1"/>
    </source>
</evidence>
<proteinExistence type="predicted"/>
<organism evidence="2 3">
    <name type="scientific">Bradyrhizobium centrolobii</name>
    <dbReference type="NCBI Taxonomy" id="1505087"/>
    <lineage>
        <taxon>Bacteria</taxon>
        <taxon>Pseudomonadati</taxon>
        <taxon>Pseudomonadota</taxon>
        <taxon>Alphaproteobacteria</taxon>
        <taxon>Hyphomicrobiales</taxon>
        <taxon>Nitrobacteraceae</taxon>
        <taxon>Bradyrhizobium</taxon>
    </lineage>
</organism>
<gene>
    <name evidence="2" type="ORF">AYJ54_37570</name>
</gene>